<dbReference type="EMBL" id="GBXM01023597">
    <property type="protein sequence ID" value="JAH84980.1"/>
    <property type="molecule type" value="Transcribed_RNA"/>
</dbReference>
<organism evidence="1">
    <name type="scientific">Anguilla anguilla</name>
    <name type="common">European freshwater eel</name>
    <name type="synonym">Muraena anguilla</name>
    <dbReference type="NCBI Taxonomy" id="7936"/>
    <lineage>
        <taxon>Eukaryota</taxon>
        <taxon>Metazoa</taxon>
        <taxon>Chordata</taxon>
        <taxon>Craniata</taxon>
        <taxon>Vertebrata</taxon>
        <taxon>Euteleostomi</taxon>
        <taxon>Actinopterygii</taxon>
        <taxon>Neopterygii</taxon>
        <taxon>Teleostei</taxon>
        <taxon>Anguilliformes</taxon>
        <taxon>Anguillidae</taxon>
        <taxon>Anguilla</taxon>
    </lineage>
</organism>
<evidence type="ECO:0000313" key="1">
    <source>
        <dbReference type="EMBL" id="JAH84980.1"/>
    </source>
</evidence>
<name>A0A0E9W5W1_ANGAN</name>
<accession>A0A0E9W5W1</accession>
<reference evidence="1" key="1">
    <citation type="submission" date="2014-11" db="EMBL/GenBank/DDBJ databases">
        <authorList>
            <person name="Amaro Gonzalez C."/>
        </authorList>
    </citation>
    <scope>NUCLEOTIDE SEQUENCE</scope>
</reference>
<protein>
    <submittedName>
        <fullName evidence="1">Uncharacterized protein</fullName>
    </submittedName>
</protein>
<reference evidence="1" key="2">
    <citation type="journal article" date="2015" name="Fish Shellfish Immunol.">
        <title>Early steps in the European eel (Anguilla anguilla)-Vibrio vulnificus interaction in the gills: Role of the RtxA13 toxin.</title>
        <authorList>
            <person name="Callol A."/>
            <person name="Pajuelo D."/>
            <person name="Ebbesson L."/>
            <person name="Teles M."/>
            <person name="MacKenzie S."/>
            <person name="Amaro C."/>
        </authorList>
    </citation>
    <scope>NUCLEOTIDE SEQUENCE</scope>
</reference>
<proteinExistence type="predicted"/>
<sequence length="30" mass="3475">MMEGKVIPVYSIRGEDPGPAHHTWTVFKKY</sequence>
<dbReference type="AlphaFoldDB" id="A0A0E9W5W1"/>